<dbReference type="InterPro" id="IPR009071">
    <property type="entry name" value="HMG_box_dom"/>
</dbReference>
<dbReference type="Gene3D" id="1.10.150.60">
    <property type="entry name" value="ARID DNA-binding domain"/>
    <property type="match status" value="1"/>
</dbReference>
<dbReference type="SUPFAM" id="SSF46774">
    <property type="entry name" value="ARID-like"/>
    <property type="match status" value="1"/>
</dbReference>
<dbReference type="STRING" id="3880.G7K4J6"/>
<name>G7K4J6_MEDTR</name>
<evidence type="ECO:0000256" key="1">
    <source>
        <dbReference type="SAM" id="MobiDB-lite"/>
    </source>
</evidence>
<dbReference type="eggNOG" id="ENOG502S6P1">
    <property type="taxonomic scope" value="Eukaryota"/>
</dbReference>
<keyword evidence="3" id="KW-0238">DNA-binding</keyword>
<dbReference type="InterPro" id="IPR036910">
    <property type="entry name" value="HMG_box_dom_sf"/>
</dbReference>
<evidence type="ECO:0000313" key="4">
    <source>
        <dbReference type="EnsemblPlants" id="AET00712"/>
    </source>
</evidence>
<accession>A0A0C3XUM3</accession>
<dbReference type="EnsemblPlants" id="AET00712">
    <property type="protein sequence ID" value="AET00712"/>
    <property type="gene ID" value="MTR_5g095070"/>
</dbReference>
<dbReference type="PaxDb" id="3880-AET00712"/>
<accession>G7K4J6</accession>
<reference evidence="3 5" key="1">
    <citation type="journal article" date="2011" name="Nature">
        <title>The Medicago genome provides insight into the evolution of rhizobial symbioses.</title>
        <authorList>
            <person name="Young N.D."/>
            <person name="Debelle F."/>
            <person name="Oldroyd G.E."/>
            <person name="Geurts R."/>
            <person name="Cannon S.B."/>
            <person name="Udvardi M.K."/>
            <person name="Benedito V.A."/>
            <person name="Mayer K.F."/>
            <person name="Gouzy J."/>
            <person name="Schoof H."/>
            <person name="Van de Peer Y."/>
            <person name="Proost S."/>
            <person name="Cook D.R."/>
            <person name="Meyers B.C."/>
            <person name="Spannagl M."/>
            <person name="Cheung F."/>
            <person name="De Mita S."/>
            <person name="Krishnakumar V."/>
            <person name="Gundlach H."/>
            <person name="Zhou S."/>
            <person name="Mudge J."/>
            <person name="Bharti A.K."/>
            <person name="Murray J.D."/>
            <person name="Naoumkina M.A."/>
            <person name="Rosen B."/>
            <person name="Silverstein K.A."/>
            <person name="Tang H."/>
            <person name="Rombauts S."/>
            <person name="Zhao P.X."/>
            <person name="Zhou P."/>
            <person name="Barbe V."/>
            <person name="Bardou P."/>
            <person name="Bechner M."/>
            <person name="Bellec A."/>
            <person name="Berger A."/>
            <person name="Berges H."/>
            <person name="Bidwell S."/>
            <person name="Bisseling T."/>
            <person name="Choisne N."/>
            <person name="Couloux A."/>
            <person name="Denny R."/>
            <person name="Deshpande S."/>
            <person name="Dai X."/>
            <person name="Doyle J.J."/>
            <person name="Dudez A.M."/>
            <person name="Farmer A.D."/>
            <person name="Fouteau S."/>
            <person name="Franken C."/>
            <person name="Gibelin C."/>
            <person name="Gish J."/>
            <person name="Goldstein S."/>
            <person name="Gonzalez A.J."/>
            <person name="Green P.J."/>
            <person name="Hallab A."/>
            <person name="Hartog M."/>
            <person name="Hua A."/>
            <person name="Humphray S.J."/>
            <person name="Jeong D.H."/>
            <person name="Jing Y."/>
            <person name="Jocker A."/>
            <person name="Kenton S.M."/>
            <person name="Kim D.J."/>
            <person name="Klee K."/>
            <person name="Lai H."/>
            <person name="Lang C."/>
            <person name="Lin S."/>
            <person name="Macmil S.L."/>
            <person name="Magdelenat G."/>
            <person name="Matthews L."/>
            <person name="McCorrison J."/>
            <person name="Monaghan E.L."/>
            <person name="Mun J.H."/>
            <person name="Najar F.Z."/>
            <person name="Nicholson C."/>
            <person name="Noirot C."/>
            <person name="O'Bleness M."/>
            <person name="Paule C.R."/>
            <person name="Poulain J."/>
            <person name="Prion F."/>
            <person name="Qin B."/>
            <person name="Qu C."/>
            <person name="Retzel E.F."/>
            <person name="Riddle C."/>
            <person name="Sallet E."/>
            <person name="Samain S."/>
            <person name="Samson N."/>
            <person name="Sanders I."/>
            <person name="Saurat O."/>
            <person name="Scarpelli C."/>
            <person name="Schiex T."/>
            <person name="Segurens B."/>
            <person name="Severin A.J."/>
            <person name="Sherrier D.J."/>
            <person name="Shi R."/>
            <person name="Sims S."/>
            <person name="Singer S.R."/>
            <person name="Sinharoy S."/>
            <person name="Sterck L."/>
            <person name="Viollet A."/>
            <person name="Wang B.B."/>
            <person name="Wang K."/>
            <person name="Wang M."/>
            <person name="Wang X."/>
            <person name="Warfsmann J."/>
            <person name="Weissenbach J."/>
            <person name="White D.D."/>
            <person name="White J.D."/>
            <person name="Wiley G.B."/>
            <person name="Wincker P."/>
            <person name="Xing Y."/>
            <person name="Yang L."/>
            <person name="Yao Z."/>
            <person name="Ying F."/>
            <person name="Zhai J."/>
            <person name="Zhou L."/>
            <person name="Zuber A."/>
            <person name="Denarie J."/>
            <person name="Dixon R.A."/>
            <person name="May G.D."/>
            <person name="Schwartz D.C."/>
            <person name="Rogers J."/>
            <person name="Quetier F."/>
            <person name="Town C.D."/>
            <person name="Roe B.A."/>
        </authorList>
    </citation>
    <scope>NUCLEOTIDE SEQUENCE [LARGE SCALE GENOMIC DNA]</scope>
    <source>
        <strain evidence="3">A17</strain>
        <strain evidence="4 5">cv. Jemalong A17</strain>
    </source>
</reference>
<protein>
    <submittedName>
        <fullName evidence="3">ARID/bright DNA-binding domain protein</fullName>
    </submittedName>
</protein>
<organism evidence="3 5">
    <name type="scientific">Medicago truncatula</name>
    <name type="common">Barrel medic</name>
    <name type="synonym">Medicago tribuloides</name>
    <dbReference type="NCBI Taxonomy" id="3880"/>
    <lineage>
        <taxon>Eukaryota</taxon>
        <taxon>Viridiplantae</taxon>
        <taxon>Streptophyta</taxon>
        <taxon>Embryophyta</taxon>
        <taxon>Tracheophyta</taxon>
        <taxon>Spermatophyta</taxon>
        <taxon>Magnoliopsida</taxon>
        <taxon>eudicotyledons</taxon>
        <taxon>Gunneridae</taxon>
        <taxon>Pentapetalae</taxon>
        <taxon>rosids</taxon>
        <taxon>fabids</taxon>
        <taxon>Fabales</taxon>
        <taxon>Fabaceae</taxon>
        <taxon>Papilionoideae</taxon>
        <taxon>50 kb inversion clade</taxon>
        <taxon>NPAAA clade</taxon>
        <taxon>Hologalegina</taxon>
        <taxon>IRL clade</taxon>
        <taxon>Trifolieae</taxon>
        <taxon>Medicago</taxon>
    </lineage>
</organism>
<evidence type="ECO:0000259" key="2">
    <source>
        <dbReference type="PROSITE" id="PS51011"/>
    </source>
</evidence>
<evidence type="ECO:0000313" key="3">
    <source>
        <dbReference type="EMBL" id="AET00712.2"/>
    </source>
</evidence>
<feature type="region of interest" description="Disordered" evidence="1">
    <location>
        <begin position="125"/>
        <end position="145"/>
    </location>
</feature>
<dbReference type="InterPro" id="IPR036431">
    <property type="entry name" value="ARID_dom_sf"/>
</dbReference>
<evidence type="ECO:0000313" key="5">
    <source>
        <dbReference type="Proteomes" id="UP000002051"/>
    </source>
</evidence>
<reference evidence="3 5" key="2">
    <citation type="journal article" date="2014" name="BMC Genomics">
        <title>An improved genome release (version Mt4.0) for the model legume Medicago truncatula.</title>
        <authorList>
            <person name="Tang H."/>
            <person name="Krishnakumar V."/>
            <person name="Bidwell S."/>
            <person name="Rosen B."/>
            <person name="Chan A."/>
            <person name="Zhou S."/>
            <person name="Gentzbittel L."/>
            <person name="Childs K.L."/>
            <person name="Yandell M."/>
            <person name="Gundlach H."/>
            <person name="Mayer K.F."/>
            <person name="Schwartz D.C."/>
            <person name="Town C.D."/>
        </authorList>
    </citation>
    <scope>GENOME REANNOTATION</scope>
    <source>
        <strain evidence="4 5">cv. Jemalong A17</strain>
    </source>
</reference>
<dbReference type="SMART" id="SM00398">
    <property type="entry name" value="HMG"/>
    <property type="match status" value="1"/>
</dbReference>
<dbReference type="HOGENOM" id="CLU_081433_0_0_1"/>
<dbReference type="InterPro" id="IPR001606">
    <property type="entry name" value="ARID_dom"/>
</dbReference>
<dbReference type="SMART" id="SM00501">
    <property type="entry name" value="BRIGHT"/>
    <property type="match status" value="1"/>
</dbReference>
<dbReference type="PANTHER" id="PTHR46691:SF5">
    <property type="entry name" value="HMG (HIGH MOBILITY GROUP) BOX PROTEIN"/>
    <property type="match status" value="1"/>
</dbReference>
<gene>
    <name evidence="3" type="ordered locus">MTR_5g095070</name>
</gene>
<dbReference type="PROSITE" id="PS51011">
    <property type="entry name" value="ARID"/>
    <property type="match status" value="1"/>
</dbReference>
<dbReference type="Proteomes" id="UP000002051">
    <property type="component" value="Chromosome 5"/>
</dbReference>
<proteinExistence type="predicted"/>
<dbReference type="AlphaFoldDB" id="G7K4J6"/>
<sequence length="271" mass="31183">MEDKETVKTTVPCTQLTDVVVSGGKQYSSPNDLETFYIKLTRLLDFVGKRFNVRETSLDLYLFYLEVTRRGGYHQVGQEKKWSEVVSALKLEGNNATLCAQVENLYGYLLYEFEKLYFYRSPATGTTTGPGKRKRNSCPSLSQLTDDEDYPMAAKISKDYSSQITEVFQQAPSSNKEKKKQKGAPRNQSGYQIFLKKECARLKADHRDIGVRKQMAIDAWKKMSDIDKKPYVEESKKIKEKNKEAMIIDIKQKSTQDLKRDEKRPNVCGDY</sequence>
<dbReference type="GO" id="GO:0003677">
    <property type="term" value="F:DNA binding"/>
    <property type="evidence" value="ECO:0000318"/>
    <property type="project" value="GO_Central"/>
</dbReference>
<dbReference type="CDD" id="cd00084">
    <property type="entry name" value="HMG-box_SF"/>
    <property type="match status" value="1"/>
</dbReference>
<dbReference type="PANTHER" id="PTHR46691">
    <property type="entry name" value="HIGH MOBILITY GROUP B PROTEIN 9"/>
    <property type="match status" value="1"/>
</dbReference>
<dbReference type="GO" id="GO:0005634">
    <property type="term" value="C:nucleus"/>
    <property type="evidence" value="ECO:0000318"/>
    <property type="project" value="GO_Central"/>
</dbReference>
<keyword evidence="5" id="KW-1185">Reference proteome</keyword>
<dbReference type="EMBL" id="CM001221">
    <property type="protein sequence ID" value="AET00712.2"/>
    <property type="molecule type" value="Genomic_DNA"/>
</dbReference>
<dbReference type="SUPFAM" id="SSF47095">
    <property type="entry name" value="HMG-box"/>
    <property type="match status" value="1"/>
</dbReference>
<feature type="domain" description="ARID" evidence="2">
    <location>
        <begin position="23"/>
        <end position="118"/>
    </location>
</feature>
<dbReference type="Gene3D" id="1.10.30.10">
    <property type="entry name" value="High mobility group box domain"/>
    <property type="match status" value="1"/>
</dbReference>
<reference evidence="4" key="3">
    <citation type="submission" date="2015-04" db="UniProtKB">
        <authorList>
            <consortium name="EnsemblPlants"/>
        </authorList>
    </citation>
    <scope>IDENTIFICATION</scope>
    <source>
        <strain evidence="4">cv. Jemalong A17</strain>
    </source>
</reference>
<dbReference type="OrthoDB" id="1919336at2759"/>
<dbReference type="Pfam" id="PF01388">
    <property type="entry name" value="ARID"/>
    <property type="match status" value="1"/>
</dbReference>